<reference evidence="3 4" key="1">
    <citation type="submission" date="2018-07" db="EMBL/GenBank/DDBJ databases">
        <title>Desertimonas flava gen. nov. sp. nov.</title>
        <authorList>
            <person name="Liu S."/>
        </authorList>
    </citation>
    <scope>NUCLEOTIDE SEQUENCE [LARGE SCALE GENOMIC DNA]</scope>
    <source>
        <strain evidence="3 4">16Sb5-5</strain>
    </source>
</reference>
<feature type="transmembrane region" description="Helical" evidence="1">
    <location>
        <begin position="35"/>
        <end position="56"/>
    </location>
</feature>
<dbReference type="Pfam" id="PF03703">
    <property type="entry name" value="bPH_2"/>
    <property type="match status" value="1"/>
</dbReference>
<dbReference type="InterPro" id="IPR005182">
    <property type="entry name" value="YdbS-like_PH"/>
</dbReference>
<dbReference type="PANTHER" id="PTHR34473:SF3">
    <property type="entry name" value="TRANSMEMBRANE PROTEIN-RELATED"/>
    <property type="match status" value="1"/>
</dbReference>
<dbReference type="PROSITE" id="PS51257">
    <property type="entry name" value="PROKAR_LIPOPROTEIN"/>
    <property type="match status" value="1"/>
</dbReference>
<dbReference type="Proteomes" id="UP000252770">
    <property type="component" value="Unassembled WGS sequence"/>
</dbReference>
<comment type="caution">
    <text evidence="3">The sequence shown here is derived from an EMBL/GenBank/DDBJ whole genome shotgun (WGS) entry which is preliminary data.</text>
</comment>
<gene>
    <name evidence="3" type="ORF">DT076_08395</name>
</gene>
<keyword evidence="1" id="KW-1133">Transmembrane helix</keyword>
<dbReference type="EMBL" id="QOUI01000004">
    <property type="protein sequence ID" value="RCK70132.1"/>
    <property type="molecule type" value="Genomic_DNA"/>
</dbReference>
<dbReference type="AlphaFoldDB" id="A0A367YYP0"/>
<protein>
    <recommendedName>
        <fullName evidence="2">YdbS-like PH domain-containing protein</fullName>
    </recommendedName>
</protein>
<evidence type="ECO:0000313" key="4">
    <source>
        <dbReference type="Proteomes" id="UP000252770"/>
    </source>
</evidence>
<accession>A0A367YYP0</accession>
<name>A0A367YYP0_9ACTN</name>
<feature type="transmembrane region" description="Helical" evidence="1">
    <location>
        <begin position="7"/>
        <end position="29"/>
    </location>
</feature>
<keyword evidence="1" id="KW-0812">Transmembrane</keyword>
<evidence type="ECO:0000256" key="1">
    <source>
        <dbReference type="SAM" id="Phobius"/>
    </source>
</evidence>
<organism evidence="3 4">
    <name type="scientific">Desertihabitans brevis</name>
    <dbReference type="NCBI Taxonomy" id="2268447"/>
    <lineage>
        <taxon>Bacteria</taxon>
        <taxon>Bacillati</taxon>
        <taxon>Actinomycetota</taxon>
        <taxon>Actinomycetes</taxon>
        <taxon>Propionibacteriales</taxon>
        <taxon>Propionibacteriaceae</taxon>
        <taxon>Desertihabitans</taxon>
    </lineage>
</organism>
<keyword evidence="4" id="KW-1185">Reference proteome</keyword>
<evidence type="ECO:0000259" key="2">
    <source>
        <dbReference type="Pfam" id="PF03703"/>
    </source>
</evidence>
<feature type="domain" description="YdbS-like PH" evidence="2">
    <location>
        <begin position="60"/>
        <end position="138"/>
    </location>
</feature>
<keyword evidence="1" id="KW-0472">Membrane</keyword>
<evidence type="ECO:0000313" key="3">
    <source>
        <dbReference type="EMBL" id="RCK70132.1"/>
    </source>
</evidence>
<sequence>MSPRWQTYSLLGTVIGCVLVSTIPAVLVGVLSDQWWISALIWGVFAVIAVVDLALLRRRWRAWGYAELEDELYITRGVMFRRLTVVPYGRMQVVDVTTGPFERAFGLATVKLVTASASTDATIPGLTADQATRLRDQLTERAEARLSGL</sequence>
<dbReference type="PANTHER" id="PTHR34473">
    <property type="entry name" value="UPF0699 TRANSMEMBRANE PROTEIN YDBS"/>
    <property type="match status" value="1"/>
</dbReference>
<proteinExistence type="predicted"/>